<keyword evidence="3" id="KW-1185">Reference proteome</keyword>
<proteinExistence type="predicted"/>
<feature type="signal peptide" evidence="1">
    <location>
        <begin position="1"/>
        <end position="23"/>
    </location>
</feature>
<evidence type="ECO:0000313" key="2">
    <source>
        <dbReference type="EMBL" id="MBN7816628.1"/>
    </source>
</evidence>
<comment type="caution">
    <text evidence="2">The sequence shown here is derived from an EMBL/GenBank/DDBJ whole genome shotgun (WGS) entry which is preliminary data.</text>
</comment>
<dbReference type="Proteomes" id="UP000664480">
    <property type="component" value="Unassembled WGS sequence"/>
</dbReference>
<dbReference type="RefSeq" id="WP_206587301.1">
    <property type="nucleotide sequence ID" value="NZ_JAFKCU010000003.1"/>
</dbReference>
<evidence type="ECO:0000313" key="3">
    <source>
        <dbReference type="Proteomes" id="UP000664480"/>
    </source>
</evidence>
<feature type="chain" id="PRO_5046464044" description="Outer membrane protein beta-barrel domain-containing protein" evidence="1">
    <location>
        <begin position="24"/>
        <end position="160"/>
    </location>
</feature>
<protein>
    <recommendedName>
        <fullName evidence="4">Outer membrane protein beta-barrel domain-containing protein</fullName>
    </recommendedName>
</protein>
<organism evidence="2 3">
    <name type="scientific">Algoriphagus pacificus</name>
    <dbReference type="NCBI Taxonomy" id="2811234"/>
    <lineage>
        <taxon>Bacteria</taxon>
        <taxon>Pseudomonadati</taxon>
        <taxon>Bacteroidota</taxon>
        <taxon>Cytophagia</taxon>
        <taxon>Cytophagales</taxon>
        <taxon>Cyclobacteriaceae</taxon>
        <taxon>Algoriphagus</taxon>
    </lineage>
</organism>
<sequence>MKNIQKYSLTIFAVILMVSSLQAQNAPDQNPTQFKKNALYGSLGFAGLYASATSNYERMITQHFDKGITATFVKVGLGAYGVWGGSGSYYYAQYGFLTGKKASHLEVSAGPNFGFNEDGAESPPIAATFGYRLQRPERHFLFRAGLAIPETIYVGIGWSF</sequence>
<dbReference type="EMBL" id="JAFKCU010000003">
    <property type="protein sequence ID" value="MBN7816628.1"/>
    <property type="molecule type" value="Genomic_DNA"/>
</dbReference>
<reference evidence="2 3" key="1">
    <citation type="submission" date="2021-03" db="EMBL/GenBank/DDBJ databases">
        <title>novel species isolated from a fishpond in China.</title>
        <authorList>
            <person name="Lu H."/>
            <person name="Cai Z."/>
        </authorList>
    </citation>
    <scope>NUCLEOTIDE SEQUENCE [LARGE SCALE GENOMIC DNA]</scope>
    <source>
        <strain evidence="2 3">YJ13C</strain>
    </source>
</reference>
<name>A0ABS3CHP6_9BACT</name>
<accession>A0ABS3CHP6</accession>
<evidence type="ECO:0008006" key="4">
    <source>
        <dbReference type="Google" id="ProtNLM"/>
    </source>
</evidence>
<keyword evidence="1" id="KW-0732">Signal</keyword>
<gene>
    <name evidence="2" type="ORF">J0A69_14360</name>
</gene>
<evidence type="ECO:0000256" key="1">
    <source>
        <dbReference type="SAM" id="SignalP"/>
    </source>
</evidence>